<keyword evidence="2" id="KW-1185">Reference proteome</keyword>
<dbReference type="EMBL" id="BGPR01032491">
    <property type="protein sequence ID" value="GBO06044.1"/>
    <property type="molecule type" value="Genomic_DNA"/>
</dbReference>
<sequence>IVLSCICIEGASPILDHTEEEPLINPCGLETTYSGPEFCWNGVVVLKTLEEDARFKAKIVLSQIDDISERLAISVRWPSDKVLASRKVGQGSKPHSAQEPPCVWFTPILTSKIKRPNVGVVWRGILPLRRRPSRGSKLRCLSKTAQVLLQNGSLNLM</sequence>
<gene>
    <name evidence="1" type="ORF">AVEN_201939_1</name>
</gene>
<evidence type="ECO:0000313" key="1">
    <source>
        <dbReference type="EMBL" id="GBO06044.1"/>
    </source>
</evidence>
<organism evidence="1 2">
    <name type="scientific">Araneus ventricosus</name>
    <name type="common">Orbweaver spider</name>
    <name type="synonym">Epeira ventricosa</name>
    <dbReference type="NCBI Taxonomy" id="182803"/>
    <lineage>
        <taxon>Eukaryota</taxon>
        <taxon>Metazoa</taxon>
        <taxon>Ecdysozoa</taxon>
        <taxon>Arthropoda</taxon>
        <taxon>Chelicerata</taxon>
        <taxon>Arachnida</taxon>
        <taxon>Araneae</taxon>
        <taxon>Araneomorphae</taxon>
        <taxon>Entelegynae</taxon>
        <taxon>Araneoidea</taxon>
        <taxon>Araneidae</taxon>
        <taxon>Araneus</taxon>
    </lineage>
</organism>
<evidence type="ECO:0000313" key="2">
    <source>
        <dbReference type="Proteomes" id="UP000499080"/>
    </source>
</evidence>
<comment type="caution">
    <text evidence="1">The sequence shown here is derived from an EMBL/GenBank/DDBJ whole genome shotgun (WGS) entry which is preliminary data.</text>
</comment>
<protein>
    <submittedName>
        <fullName evidence="1">Uncharacterized protein</fullName>
    </submittedName>
</protein>
<dbReference type="AlphaFoldDB" id="A0A4Y2U248"/>
<accession>A0A4Y2U248</accession>
<dbReference type="Proteomes" id="UP000499080">
    <property type="component" value="Unassembled WGS sequence"/>
</dbReference>
<feature type="non-terminal residue" evidence="1">
    <location>
        <position position="1"/>
    </location>
</feature>
<reference evidence="1 2" key="1">
    <citation type="journal article" date="2019" name="Sci. Rep.">
        <title>Orb-weaving spider Araneus ventricosus genome elucidates the spidroin gene catalogue.</title>
        <authorList>
            <person name="Kono N."/>
            <person name="Nakamura H."/>
            <person name="Ohtoshi R."/>
            <person name="Moran D.A.P."/>
            <person name="Shinohara A."/>
            <person name="Yoshida Y."/>
            <person name="Fujiwara M."/>
            <person name="Mori M."/>
            <person name="Tomita M."/>
            <person name="Arakawa K."/>
        </authorList>
    </citation>
    <scope>NUCLEOTIDE SEQUENCE [LARGE SCALE GENOMIC DNA]</scope>
</reference>
<proteinExistence type="predicted"/>
<name>A0A4Y2U248_ARAVE</name>